<dbReference type="InterPro" id="IPR036390">
    <property type="entry name" value="WH_DNA-bd_sf"/>
</dbReference>
<evidence type="ECO:0000313" key="1">
    <source>
        <dbReference type="EMBL" id="MBP2328955.1"/>
    </source>
</evidence>
<dbReference type="SUPFAM" id="SSF46785">
    <property type="entry name" value="Winged helix' DNA-binding domain"/>
    <property type="match status" value="1"/>
</dbReference>
<organism evidence="1 2">
    <name type="scientific">Kibdelosporangium banguiense</name>
    <dbReference type="NCBI Taxonomy" id="1365924"/>
    <lineage>
        <taxon>Bacteria</taxon>
        <taxon>Bacillati</taxon>
        <taxon>Actinomycetota</taxon>
        <taxon>Actinomycetes</taxon>
        <taxon>Pseudonocardiales</taxon>
        <taxon>Pseudonocardiaceae</taxon>
        <taxon>Kibdelosporangium</taxon>
    </lineage>
</organism>
<dbReference type="Gene3D" id="1.10.10.10">
    <property type="entry name" value="Winged helix-like DNA-binding domain superfamily/Winged helix DNA-binding domain"/>
    <property type="match status" value="1"/>
</dbReference>
<gene>
    <name evidence="1" type="ORF">JOF56_009340</name>
</gene>
<dbReference type="EMBL" id="JAGINW010000001">
    <property type="protein sequence ID" value="MBP2328955.1"/>
    <property type="molecule type" value="Genomic_DNA"/>
</dbReference>
<sequence length="141" mass="14796">MTAVARRNRTGLPGANNGLSTADYTVLTVLSGATGGRLRAFHLGAMMGWEKSRLHHQLTRMSKRGLVERHSGEARAVHVTLIQKGHEALTEAAPSTVTTSAGCSSTASALSSSINWPGISATVLANLQRPDNAADSCTDEN</sequence>
<dbReference type="GO" id="GO:0003677">
    <property type="term" value="F:DNA binding"/>
    <property type="evidence" value="ECO:0007669"/>
    <property type="project" value="UniProtKB-KW"/>
</dbReference>
<dbReference type="Proteomes" id="UP001519332">
    <property type="component" value="Unassembled WGS sequence"/>
</dbReference>
<proteinExistence type="predicted"/>
<accession>A0ABS4TYC6</accession>
<evidence type="ECO:0000313" key="2">
    <source>
        <dbReference type="Proteomes" id="UP001519332"/>
    </source>
</evidence>
<dbReference type="RefSeq" id="WP_209645847.1">
    <property type="nucleotide sequence ID" value="NZ_JAGINW010000001.1"/>
</dbReference>
<keyword evidence="2" id="KW-1185">Reference proteome</keyword>
<protein>
    <submittedName>
        <fullName evidence="1">DNA-binding MarR family transcriptional regulator</fullName>
    </submittedName>
</protein>
<reference evidence="1 2" key="1">
    <citation type="submission" date="2021-03" db="EMBL/GenBank/DDBJ databases">
        <title>Sequencing the genomes of 1000 actinobacteria strains.</title>
        <authorList>
            <person name="Klenk H.-P."/>
        </authorList>
    </citation>
    <scope>NUCLEOTIDE SEQUENCE [LARGE SCALE GENOMIC DNA]</scope>
    <source>
        <strain evidence="1 2">DSM 46670</strain>
    </source>
</reference>
<dbReference type="InterPro" id="IPR036388">
    <property type="entry name" value="WH-like_DNA-bd_sf"/>
</dbReference>
<comment type="caution">
    <text evidence="1">The sequence shown here is derived from an EMBL/GenBank/DDBJ whole genome shotgun (WGS) entry which is preliminary data.</text>
</comment>
<name>A0ABS4TYC6_9PSEU</name>
<keyword evidence="1" id="KW-0238">DNA-binding</keyword>